<dbReference type="EMBL" id="PYAV01000001">
    <property type="protein sequence ID" value="PSL51311.1"/>
    <property type="molecule type" value="Genomic_DNA"/>
</dbReference>
<protein>
    <submittedName>
        <fullName evidence="2">Membrane protein CcdC involved in cytochrome C biogenesis</fullName>
    </submittedName>
</protein>
<dbReference type="Proteomes" id="UP000242310">
    <property type="component" value="Unassembled WGS sequence"/>
</dbReference>
<evidence type="ECO:0000313" key="3">
    <source>
        <dbReference type="Proteomes" id="UP000242310"/>
    </source>
</evidence>
<dbReference type="Pfam" id="PF07301">
    <property type="entry name" value="DUF1453"/>
    <property type="match status" value="1"/>
</dbReference>
<keyword evidence="1" id="KW-0472">Membrane</keyword>
<feature type="transmembrane region" description="Helical" evidence="1">
    <location>
        <begin position="6"/>
        <end position="21"/>
    </location>
</feature>
<organism evidence="2 3">
    <name type="scientific">Salsuginibacillus halophilus</name>
    <dbReference type="NCBI Taxonomy" id="517424"/>
    <lineage>
        <taxon>Bacteria</taxon>
        <taxon>Bacillati</taxon>
        <taxon>Bacillota</taxon>
        <taxon>Bacilli</taxon>
        <taxon>Bacillales</taxon>
        <taxon>Bacillaceae</taxon>
        <taxon>Salsuginibacillus</taxon>
    </lineage>
</organism>
<sequence length="164" mass="18658">MSWIFVIGAAVMGAIAMVVRMRATKKPATVKKIILPPVFMSTGFLMFVYEPARLSTLQILEALTVGLLFSIVLIKTSKFEWRHGFIYMQRSKAFVFILIGLLVARILFKLIIGDAIHYAELAGMFFILAYGMIIPWRLAMLYKFKRLEKEGWTQEETSAAVRAT</sequence>
<dbReference type="InterPro" id="IPR031306">
    <property type="entry name" value="CcdC"/>
</dbReference>
<dbReference type="PANTHER" id="PTHR39164">
    <property type="entry name" value="PROTEIN CCDC"/>
    <property type="match status" value="1"/>
</dbReference>
<feature type="transmembrane region" description="Helical" evidence="1">
    <location>
        <begin position="118"/>
        <end position="139"/>
    </location>
</feature>
<dbReference type="AlphaFoldDB" id="A0A2P8HYK5"/>
<keyword evidence="1" id="KW-1133">Transmembrane helix</keyword>
<dbReference type="RefSeq" id="WP_282432525.1">
    <property type="nucleotide sequence ID" value="NZ_PYAV01000001.1"/>
</dbReference>
<feature type="transmembrane region" description="Helical" evidence="1">
    <location>
        <begin position="55"/>
        <end position="74"/>
    </location>
</feature>
<accession>A0A2P8HYK5</accession>
<keyword evidence="3" id="KW-1185">Reference proteome</keyword>
<gene>
    <name evidence="2" type="ORF">B0H94_101224</name>
</gene>
<name>A0A2P8HYK5_9BACI</name>
<proteinExistence type="predicted"/>
<comment type="caution">
    <text evidence="2">The sequence shown here is derived from an EMBL/GenBank/DDBJ whole genome shotgun (WGS) entry which is preliminary data.</text>
</comment>
<keyword evidence="1" id="KW-0812">Transmembrane</keyword>
<evidence type="ECO:0000313" key="2">
    <source>
        <dbReference type="EMBL" id="PSL51311.1"/>
    </source>
</evidence>
<reference evidence="2 3" key="1">
    <citation type="submission" date="2018-03" db="EMBL/GenBank/DDBJ databases">
        <title>Genomic Encyclopedia of Type Strains, Phase III (KMG-III): the genomes of soil and plant-associated and newly described type strains.</title>
        <authorList>
            <person name="Whitman W."/>
        </authorList>
    </citation>
    <scope>NUCLEOTIDE SEQUENCE [LARGE SCALE GENOMIC DNA]</scope>
    <source>
        <strain evidence="2 3">CGMCC 1.07653</strain>
    </source>
</reference>
<dbReference type="PIRSF" id="PIRSF021441">
    <property type="entry name" value="DUF1453"/>
    <property type="match status" value="1"/>
</dbReference>
<feature type="transmembrane region" description="Helical" evidence="1">
    <location>
        <begin position="33"/>
        <end position="49"/>
    </location>
</feature>
<dbReference type="InterPro" id="IPR058247">
    <property type="entry name" value="DUF1453"/>
</dbReference>
<dbReference type="PANTHER" id="PTHR39164:SF1">
    <property type="entry name" value="PROTEIN CCDC"/>
    <property type="match status" value="1"/>
</dbReference>
<evidence type="ECO:0000256" key="1">
    <source>
        <dbReference type="SAM" id="Phobius"/>
    </source>
</evidence>
<feature type="transmembrane region" description="Helical" evidence="1">
    <location>
        <begin position="94"/>
        <end position="112"/>
    </location>
</feature>